<gene>
    <name evidence="10" type="ORF">HNO79_13570</name>
</gene>
<dbReference type="SUPFAM" id="SSF103473">
    <property type="entry name" value="MFS general substrate transporter"/>
    <property type="match status" value="1"/>
</dbReference>
<feature type="transmembrane region" description="Helical" evidence="8">
    <location>
        <begin position="249"/>
        <end position="268"/>
    </location>
</feature>
<dbReference type="NCBIfam" id="TIGR00710">
    <property type="entry name" value="efflux_Bcr_CflA"/>
    <property type="match status" value="1"/>
</dbReference>
<keyword evidence="11" id="KW-1185">Reference proteome</keyword>
<feature type="transmembrane region" description="Helical" evidence="8">
    <location>
        <begin position="105"/>
        <end position="123"/>
    </location>
</feature>
<dbReference type="Pfam" id="PF07690">
    <property type="entry name" value="MFS_1"/>
    <property type="match status" value="1"/>
</dbReference>
<name>A0ABS5SQ73_9PROT</name>
<dbReference type="PANTHER" id="PTHR23502:SF132">
    <property type="entry name" value="POLYAMINE TRANSPORTER 2-RELATED"/>
    <property type="match status" value="1"/>
</dbReference>
<keyword evidence="3 8" id="KW-0813">Transport</keyword>
<dbReference type="InterPro" id="IPR036259">
    <property type="entry name" value="MFS_trans_sf"/>
</dbReference>
<evidence type="ECO:0000259" key="9">
    <source>
        <dbReference type="PROSITE" id="PS50850"/>
    </source>
</evidence>
<feature type="transmembrane region" description="Helical" evidence="8">
    <location>
        <begin position="135"/>
        <end position="159"/>
    </location>
</feature>
<evidence type="ECO:0000313" key="10">
    <source>
        <dbReference type="EMBL" id="MBT0676406.1"/>
    </source>
</evidence>
<dbReference type="InterPro" id="IPR004812">
    <property type="entry name" value="Efflux_drug-R_Bcr/CmlA"/>
</dbReference>
<evidence type="ECO:0000256" key="2">
    <source>
        <dbReference type="ARBA" id="ARBA00006236"/>
    </source>
</evidence>
<keyword evidence="6 8" id="KW-1133">Transmembrane helix</keyword>
<keyword evidence="4" id="KW-1003">Cell membrane</keyword>
<proteinExistence type="inferred from homology"/>
<dbReference type="PROSITE" id="PS50850">
    <property type="entry name" value="MFS"/>
    <property type="match status" value="1"/>
</dbReference>
<feature type="transmembrane region" description="Helical" evidence="8">
    <location>
        <begin position="306"/>
        <end position="332"/>
    </location>
</feature>
<keyword evidence="7 8" id="KW-0472">Membrane</keyword>
<dbReference type="CDD" id="cd17320">
    <property type="entry name" value="MFS_MdfA_MDR_like"/>
    <property type="match status" value="1"/>
</dbReference>
<feature type="transmembrane region" description="Helical" evidence="8">
    <location>
        <begin position="344"/>
        <end position="365"/>
    </location>
</feature>
<evidence type="ECO:0000256" key="1">
    <source>
        <dbReference type="ARBA" id="ARBA00004651"/>
    </source>
</evidence>
<comment type="similarity">
    <text evidence="2 8">Belongs to the major facilitator superfamily. Bcr/CmlA family.</text>
</comment>
<evidence type="ECO:0000256" key="4">
    <source>
        <dbReference type="ARBA" id="ARBA00022475"/>
    </source>
</evidence>
<comment type="subcellular location">
    <subcellularLocation>
        <location evidence="8">Cell inner membrane</location>
        <topology evidence="8">Multi-pass membrane protein</topology>
    </subcellularLocation>
    <subcellularLocation>
        <location evidence="1">Cell membrane</location>
        <topology evidence="1">Multi-pass membrane protein</topology>
    </subcellularLocation>
</comment>
<sequence length="402" mass="42184">MPESTGGRWWTLGVLSLLMGFASISTDIYLPAMPAMSNALAADPGMVEWTVSGYLVGFSLGQLFWGPVSDRHGRRLPVAAGMMIFIVGSVLCACSQTIGSLIIGRIVQALGASAGVVLSRAMVRDLYEGHHAVRMLSTLITVMAIAPLLGPIVGAQILVVSGWRAIFVVLSIVGIATLAAVISLPETLPSDRRHREPLSRAFLRYGELFATPRLMAYTGAGAFFYGGMFAYVAGTPFAYISYYHVPPRYYGLLFGAGIIGIMATNMLNARLAHRIGSTRMLQFGTLLAASAGTLTAFAAWTGYGGLWGLVVPLFVFASATGFIVANSIVGALNTSPERSGSVSAFVGAAQYGSGIVGSGLIGMFADGTPWPMGWVVALSGIGSLVSALVLSLHLFGSRNVEI</sequence>
<comment type="caution">
    <text evidence="10">The sequence shown here is derived from an EMBL/GenBank/DDBJ whole genome shotgun (WGS) entry which is preliminary data.</text>
</comment>
<feature type="transmembrane region" description="Helical" evidence="8">
    <location>
        <begin position="51"/>
        <end position="68"/>
    </location>
</feature>
<dbReference type="Gene3D" id="1.20.1720.10">
    <property type="entry name" value="Multidrug resistance protein D"/>
    <property type="match status" value="1"/>
</dbReference>
<evidence type="ECO:0000256" key="7">
    <source>
        <dbReference type="ARBA" id="ARBA00023136"/>
    </source>
</evidence>
<keyword evidence="5 8" id="KW-0812">Transmembrane</keyword>
<feature type="transmembrane region" description="Helical" evidence="8">
    <location>
        <begin position="222"/>
        <end position="243"/>
    </location>
</feature>
<dbReference type="InterPro" id="IPR011701">
    <property type="entry name" value="MFS"/>
</dbReference>
<feature type="transmembrane region" description="Helical" evidence="8">
    <location>
        <begin position="165"/>
        <end position="185"/>
    </location>
</feature>
<feature type="transmembrane region" description="Helical" evidence="8">
    <location>
        <begin position="280"/>
        <end position="300"/>
    </location>
</feature>
<comment type="caution">
    <text evidence="8">Lacks conserved residue(s) required for the propagation of feature annotation.</text>
</comment>
<evidence type="ECO:0000313" key="11">
    <source>
        <dbReference type="Proteomes" id="UP001519538"/>
    </source>
</evidence>
<organism evidence="10 11">
    <name type="scientific">Komagataeibacter oboediens</name>
    <dbReference type="NCBI Taxonomy" id="65958"/>
    <lineage>
        <taxon>Bacteria</taxon>
        <taxon>Pseudomonadati</taxon>
        <taxon>Pseudomonadota</taxon>
        <taxon>Alphaproteobacteria</taxon>
        <taxon>Acetobacterales</taxon>
        <taxon>Acetobacteraceae</taxon>
        <taxon>Komagataeibacter</taxon>
    </lineage>
</organism>
<feature type="transmembrane region" description="Helical" evidence="8">
    <location>
        <begin position="371"/>
        <end position="395"/>
    </location>
</feature>
<protein>
    <recommendedName>
        <fullName evidence="8">Bcr/CflA family efflux transporter</fullName>
    </recommendedName>
</protein>
<keyword evidence="8" id="KW-0997">Cell inner membrane</keyword>
<feature type="domain" description="Major facilitator superfamily (MFS) profile" evidence="9">
    <location>
        <begin position="11"/>
        <end position="398"/>
    </location>
</feature>
<dbReference type="EMBL" id="JABLUU010000018">
    <property type="protein sequence ID" value="MBT0676406.1"/>
    <property type="molecule type" value="Genomic_DNA"/>
</dbReference>
<feature type="transmembrane region" description="Helical" evidence="8">
    <location>
        <begin position="80"/>
        <end position="99"/>
    </location>
</feature>
<evidence type="ECO:0000256" key="5">
    <source>
        <dbReference type="ARBA" id="ARBA00022692"/>
    </source>
</evidence>
<evidence type="ECO:0000256" key="3">
    <source>
        <dbReference type="ARBA" id="ARBA00022448"/>
    </source>
</evidence>
<evidence type="ECO:0000256" key="8">
    <source>
        <dbReference type="RuleBase" id="RU365088"/>
    </source>
</evidence>
<dbReference type="Proteomes" id="UP001519538">
    <property type="component" value="Unassembled WGS sequence"/>
</dbReference>
<dbReference type="InterPro" id="IPR020846">
    <property type="entry name" value="MFS_dom"/>
</dbReference>
<accession>A0ABS5SQ73</accession>
<dbReference type="PANTHER" id="PTHR23502">
    <property type="entry name" value="MAJOR FACILITATOR SUPERFAMILY"/>
    <property type="match status" value="1"/>
</dbReference>
<evidence type="ECO:0000256" key="6">
    <source>
        <dbReference type="ARBA" id="ARBA00022989"/>
    </source>
</evidence>
<reference evidence="10 11" key="1">
    <citation type="journal article" date="2021" name="Astrobiology">
        <title>Bacterial Cellulose Retains Robustness but Its Synthesis Declines After Exposure to a Mars-Like Environment Simulated Outside the International Space Station.</title>
        <authorList>
            <person name="Orlovska I."/>
            <person name="Podolich O."/>
            <person name="Kukharenko O."/>
            <person name="Zaets I."/>
            <person name="Reva O."/>
            <person name="Khirunenko L."/>
            <person name="Zmejkoski D."/>
            <person name="Rogalsky S."/>
            <person name="Barh D."/>
            <person name="Tiwari S."/>
            <person name="Kumavath R."/>
            <person name="Goes-Neto A."/>
            <person name="Azevedo V."/>
            <person name="Brenig B."/>
            <person name="Ghosh P."/>
            <person name="de Vera J.P."/>
            <person name="Kozyrovska N."/>
        </authorList>
    </citation>
    <scope>NUCLEOTIDE SEQUENCE [LARGE SCALE GENOMIC DNA]</scope>
    <source>
        <strain evidence="10 11">IMBG 311</strain>
    </source>
</reference>